<protein>
    <submittedName>
        <fullName evidence="1">Uncharacterized protein</fullName>
    </submittedName>
</protein>
<reference evidence="1" key="1">
    <citation type="journal article" date="2021" name="Proc. Natl. Acad. Sci. U.S.A.">
        <title>A Catalog of Tens of Thousands of Viruses from Human Metagenomes Reveals Hidden Associations with Chronic Diseases.</title>
        <authorList>
            <person name="Tisza M.J."/>
            <person name="Buck C.B."/>
        </authorList>
    </citation>
    <scope>NUCLEOTIDE SEQUENCE</scope>
    <source>
        <strain evidence="1">Ctn8e14</strain>
    </source>
</reference>
<evidence type="ECO:0000313" key="1">
    <source>
        <dbReference type="EMBL" id="DAF58168.1"/>
    </source>
</evidence>
<sequence>MSWSYSGNPSTSELDAFRFLLKDTIEDDPILQDEEIKFILDNYPSKNARLAVGYRQCAATFARKPIKRSLGPQSEDNSKRLKFYEDMAQQYEDAVLYSGRPRDPQYQHDVVFEKGMMEADSGV</sequence>
<accession>A0A8S5T4W5</accession>
<name>A0A8S5T4W5_9CAUD</name>
<dbReference type="EMBL" id="BK032747">
    <property type="protein sequence ID" value="DAF58168.1"/>
    <property type="molecule type" value="Genomic_DNA"/>
</dbReference>
<organism evidence="1">
    <name type="scientific">Siphoviridae sp. ctn8e14</name>
    <dbReference type="NCBI Taxonomy" id="2827936"/>
    <lineage>
        <taxon>Viruses</taxon>
        <taxon>Duplodnaviria</taxon>
        <taxon>Heunggongvirae</taxon>
        <taxon>Uroviricota</taxon>
        <taxon>Caudoviricetes</taxon>
    </lineage>
</organism>
<proteinExistence type="predicted"/>